<dbReference type="UniPathway" id="UPA00196"/>
<evidence type="ECO:0000256" key="6">
    <source>
        <dbReference type="ARBA" id="ARBA00023002"/>
    </source>
</evidence>
<name>A0A0L0CQJ2_LUCCU</name>
<evidence type="ECO:0000256" key="5">
    <source>
        <dbReference type="ARBA" id="ARBA00022964"/>
    </source>
</evidence>
<protein>
    <recommendedName>
        <fullName evidence="8">uS12 prolyl 3-hydroxylase</fullName>
    </recommendedName>
</protein>
<comment type="catalytic activity">
    <reaction evidence="9">
        <text>[ribosomal protein uS12]-L-proline + 2-oxoglutarate + O2 = [ribosomal protein uS12]-(3S)-3-hydroxy-L-proline + succinate + CO2</text>
        <dbReference type="Rhea" id="RHEA:54156"/>
        <dbReference type="Rhea" id="RHEA-COMP:13816"/>
        <dbReference type="Rhea" id="RHEA-COMP:13818"/>
        <dbReference type="ChEBI" id="CHEBI:15379"/>
        <dbReference type="ChEBI" id="CHEBI:16526"/>
        <dbReference type="ChEBI" id="CHEBI:16810"/>
        <dbReference type="ChEBI" id="CHEBI:30031"/>
        <dbReference type="ChEBI" id="CHEBI:50342"/>
        <dbReference type="ChEBI" id="CHEBI:85428"/>
    </reaction>
</comment>
<keyword evidence="7" id="KW-0408">Iron</keyword>
<feature type="domain" description="Fe2OG dioxygenase" evidence="12">
    <location>
        <begin position="176"/>
        <end position="286"/>
    </location>
</feature>
<keyword evidence="11" id="KW-0812">Transmembrane</keyword>
<evidence type="ECO:0000256" key="4">
    <source>
        <dbReference type="ARBA" id="ARBA00022896"/>
    </source>
</evidence>
<dbReference type="GO" id="GO:0016255">
    <property type="term" value="P:attachment of GPI anchor to protein"/>
    <property type="evidence" value="ECO:0007669"/>
    <property type="project" value="InterPro"/>
</dbReference>
<feature type="compositionally biased region" description="Basic and acidic residues" evidence="10">
    <location>
        <begin position="1"/>
        <end position="21"/>
    </location>
</feature>
<keyword evidence="4" id="KW-0847">Vitamin C</keyword>
<dbReference type="GO" id="GO:0005506">
    <property type="term" value="F:iron ion binding"/>
    <property type="evidence" value="ECO:0007669"/>
    <property type="project" value="InterPro"/>
</dbReference>
<dbReference type="Pfam" id="PF10637">
    <property type="entry name" value="Ofd1_CTDD"/>
    <property type="match status" value="1"/>
</dbReference>
<dbReference type="OrthoDB" id="430522at2759"/>
<evidence type="ECO:0000256" key="10">
    <source>
        <dbReference type="SAM" id="MobiDB-lite"/>
    </source>
</evidence>
<comment type="similarity">
    <text evidence="2">Belongs to the TPA1 family.</text>
</comment>
<dbReference type="Proteomes" id="UP000037069">
    <property type="component" value="Unassembled WGS sequence"/>
</dbReference>
<keyword evidence="3" id="KW-0479">Metal-binding</keyword>
<evidence type="ECO:0000259" key="12">
    <source>
        <dbReference type="PROSITE" id="PS51471"/>
    </source>
</evidence>
<dbReference type="InterPro" id="IPR019540">
    <property type="entry name" value="PtdIno-glycan_biosynth_class_S"/>
</dbReference>
<accession>A0A0L0CQJ2</accession>
<evidence type="ECO:0000256" key="7">
    <source>
        <dbReference type="ARBA" id="ARBA00023004"/>
    </source>
</evidence>
<feature type="region of interest" description="Disordered" evidence="10">
    <location>
        <begin position="1"/>
        <end position="43"/>
    </location>
</feature>
<dbReference type="Pfam" id="PF10510">
    <property type="entry name" value="PIG-S"/>
    <property type="match status" value="1"/>
</dbReference>
<dbReference type="InterPro" id="IPR005123">
    <property type="entry name" value="Oxoglu/Fe-dep_dioxygenase_dom"/>
</dbReference>
<feature type="transmembrane region" description="Helical" evidence="11">
    <location>
        <begin position="1032"/>
        <end position="1057"/>
    </location>
</feature>
<dbReference type="Pfam" id="PF13661">
    <property type="entry name" value="2OG-FeII_Oxy_4"/>
    <property type="match status" value="1"/>
</dbReference>
<comment type="caution">
    <text evidence="13">The sequence shown here is derived from an EMBL/GenBank/DDBJ whole genome shotgun (WGS) entry which is preliminary data.</text>
</comment>
<dbReference type="PANTHER" id="PTHR12117">
    <property type="entry name" value="HISTONE ACETYLTRANSFERASE COMPLEX"/>
    <property type="match status" value="1"/>
</dbReference>
<dbReference type="GO" id="GO:0006449">
    <property type="term" value="P:regulation of translational termination"/>
    <property type="evidence" value="ECO:0007669"/>
    <property type="project" value="TreeGrafter"/>
</dbReference>
<dbReference type="SMART" id="SM00702">
    <property type="entry name" value="P4Hc"/>
    <property type="match status" value="1"/>
</dbReference>
<evidence type="ECO:0000313" key="13">
    <source>
        <dbReference type="EMBL" id="KNC34516.1"/>
    </source>
</evidence>
<keyword evidence="6" id="KW-0560">Oxidoreductase</keyword>
<dbReference type="InterPro" id="IPR051842">
    <property type="entry name" value="uS12_prolyl_hydroxylase"/>
</dbReference>
<feature type="region of interest" description="Disordered" evidence="10">
    <location>
        <begin position="475"/>
        <end position="495"/>
    </location>
</feature>
<dbReference type="InterPro" id="IPR006620">
    <property type="entry name" value="Pro_4_hyd_alph"/>
</dbReference>
<evidence type="ECO:0000256" key="1">
    <source>
        <dbReference type="ARBA" id="ARBA00001961"/>
    </source>
</evidence>
<dbReference type="GO" id="GO:0031418">
    <property type="term" value="F:L-ascorbic acid binding"/>
    <property type="evidence" value="ECO:0007669"/>
    <property type="project" value="UniProtKB-KW"/>
</dbReference>
<dbReference type="STRING" id="7375.A0A0L0CQJ2"/>
<evidence type="ECO:0000256" key="9">
    <source>
        <dbReference type="ARBA" id="ARBA00047444"/>
    </source>
</evidence>
<keyword evidence="11" id="KW-1133">Transmembrane helix</keyword>
<dbReference type="Gene3D" id="2.60.120.620">
    <property type="entry name" value="q2cbj1_9rhob like domain"/>
    <property type="match status" value="2"/>
</dbReference>
<dbReference type="InterPro" id="IPR039558">
    <property type="entry name" value="TPA1/OFD1_N"/>
</dbReference>
<evidence type="ECO:0000313" key="14">
    <source>
        <dbReference type="Proteomes" id="UP000037069"/>
    </source>
</evidence>
<evidence type="ECO:0000256" key="2">
    <source>
        <dbReference type="ARBA" id="ARBA00007443"/>
    </source>
</evidence>
<keyword evidence="11" id="KW-0472">Membrane</keyword>
<dbReference type="InterPro" id="IPR019601">
    <property type="entry name" value="Oxoglutarate/Fe-dep_Oase_C"/>
</dbReference>
<dbReference type="AlphaFoldDB" id="A0A0L0CQJ2"/>
<dbReference type="PANTHER" id="PTHR12117:SF0">
    <property type="entry name" value="PROLYL 3-HYDROXYLASE OGFOD1"/>
    <property type="match status" value="1"/>
</dbReference>
<feature type="compositionally biased region" description="Polar residues" evidence="10">
    <location>
        <begin position="475"/>
        <end position="489"/>
    </location>
</feature>
<evidence type="ECO:0000256" key="8">
    <source>
        <dbReference type="ARBA" id="ARBA00029938"/>
    </source>
</evidence>
<keyword evidence="14" id="KW-1185">Reference proteome</keyword>
<evidence type="ECO:0000256" key="3">
    <source>
        <dbReference type="ARBA" id="ARBA00022723"/>
    </source>
</evidence>
<dbReference type="GO" id="GO:0031543">
    <property type="term" value="F:peptidyl-proline dioxygenase activity"/>
    <property type="evidence" value="ECO:0007669"/>
    <property type="project" value="TreeGrafter"/>
</dbReference>
<dbReference type="EMBL" id="JRES01000062">
    <property type="protein sequence ID" value="KNC34516.1"/>
    <property type="molecule type" value="Genomic_DNA"/>
</dbReference>
<dbReference type="OMA" id="RTYIEPW"/>
<comment type="cofactor">
    <cofactor evidence="1">
        <name>L-ascorbate</name>
        <dbReference type="ChEBI" id="CHEBI:38290"/>
    </cofactor>
</comment>
<dbReference type="GO" id="GO:0006506">
    <property type="term" value="P:GPI anchor biosynthetic process"/>
    <property type="evidence" value="ECO:0007669"/>
    <property type="project" value="UniProtKB-UniPathway"/>
</dbReference>
<evidence type="ECO:0000256" key="11">
    <source>
        <dbReference type="SAM" id="Phobius"/>
    </source>
</evidence>
<dbReference type="PROSITE" id="PS51471">
    <property type="entry name" value="FE2OG_OXY"/>
    <property type="match status" value="1"/>
</dbReference>
<organism evidence="13 14">
    <name type="scientific">Lucilia cuprina</name>
    <name type="common">Green bottle fly</name>
    <name type="synonym">Australian sheep blowfly</name>
    <dbReference type="NCBI Taxonomy" id="7375"/>
    <lineage>
        <taxon>Eukaryota</taxon>
        <taxon>Metazoa</taxon>
        <taxon>Ecdysozoa</taxon>
        <taxon>Arthropoda</taxon>
        <taxon>Hexapoda</taxon>
        <taxon>Insecta</taxon>
        <taxon>Pterygota</taxon>
        <taxon>Neoptera</taxon>
        <taxon>Endopterygota</taxon>
        <taxon>Diptera</taxon>
        <taxon>Brachycera</taxon>
        <taxon>Muscomorpha</taxon>
        <taxon>Oestroidea</taxon>
        <taxon>Calliphoridae</taxon>
        <taxon>Luciliinae</taxon>
        <taxon>Lucilia</taxon>
    </lineage>
</organism>
<keyword evidence="5" id="KW-0223">Dioxygenase</keyword>
<proteinExistence type="inferred from homology"/>
<dbReference type="GO" id="GO:0042765">
    <property type="term" value="C:GPI-anchor transamidase complex"/>
    <property type="evidence" value="ECO:0007669"/>
    <property type="project" value="InterPro"/>
</dbReference>
<gene>
    <name evidence="13" type="ORF">FF38_02773</name>
</gene>
<sequence length="1070" mass="123034">MNSSNIEERQELSKEDAKEDIGNINGHLSHPTSTMESCEDEPKTKIVKLQNSQEPQTIDLTLRQPYSQDDFAKGLQQEWFKESKEDYIDPVTQTAVYTDPFQICLLPELLENKESCKLLVKEMVEKVHWSRKQMDLYEFYQSTDLSNMIECKFLANFLQMLRRSVRPWLEKVTNLKLDYVSASCSMYTCGDYLLVHDDLLKDRQIAFIYYLTPWENNEVWSDEQGGCLEIFSSDEKSLPQFPVKRKISPKNNQFAFFKVGSKSFHQVGEVTTFDYPRLTINGWFHGASNEDLVADALRPFNKLQFKPPTESTSESINHLLNEVYLKPTTKRSIQKRIEDNSEICLYEFFRREIFEEALKQLLNDNTLKWSRQGPANAQNYEVLELSTCSKTIEKFLQTFSNKEMFSLLRDFTDLDLSGPNCSKPTFSLEVQRWSHGDYTVLGDGAICEDNTLDLIYYLNASEGAAVITYLSPDTDQAHPSQNHSSQSDTDSLEGEGFDDDDGSVLLTITPVDNALNIVYRCEGTTKFTKYVSRNTPLDKGPVFVISCNKYRLYATIAFMTVVIIIGVPMWWKTTEVYRVNLPSTDIMNMNNEPLKTKINIGIFTFKTERSALLIKELKEAYTNEEIWLLDFKQIPYFEKASTVKTPAGLEGLILKDYQINEGDFIFIEWPKLQEEILITNERTALIRSDTSSNRIKQVLNSYILQIHRIKQILAKDQRDALKTEAPQAEYDVIVSILNPRPDIMDAKWHVQMAVETYLKPYLDQVSHVSNYTLKSQWKYQLAFEADLRQIRDQSPLSRHYALSESSLPHIITAIEKNLGAGITDKTPINLVVYITPCDIAPVYIYNKQNQKASLDNINAFISPKWGGIIIANPSMETCKEYNEKPHEKVSFFVQTNDVMQIMLYQLQKLLDISVQVTIEGVKTVAVEQLAPRRWEYEAYLRRSAITHITTTTNTLQSLIKLLDNISYIVINDEVGKAINSAYELVLKAKEALANNELMKASALAQKAFLNSEQAFFDASLLAQLYFPDEQKYAIYIPLFLPIMVPVITSFSMMVKLLKKQREVKEKLKTT</sequence>
<reference evidence="13 14" key="1">
    <citation type="journal article" date="2015" name="Nat. Commun.">
        <title>Lucilia cuprina genome unlocks parasitic fly biology to underpin future interventions.</title>
        <authorList>
            <person name="Anstead C.A."/>
            <person name="Korhonen P.K."/>
            <person name="Young N.D."/>
            <person name="Hall R.S."/>
            <person name="Jex A.R."/>
            <person name="Murali S.C."/>
            <person name="Hughes D.S."/>
            <person name="Lee S.F."/>
            <person name="Perry T."/>
            <person name="Stroehlein A.J."/>
            <person name="Ansell B.R."/>
            <person name="Breugelmans B."/>
            <person name="Hofmann A."/>
            <person name="Qu J."/>
            <person name="Dugan S."/>
            <person name="Lee S.L."/>
            <person name="Chao H."/>
            <person name="Dinh H."/>
            <person name="Han Y."/>
            <person name="Doddapaneni H.V."/>
            <person name="Worley K.C."/>
            <person name="Muzny D.M."/>
            <person name="Ioannidis P."/>
            <person name="Waterhouse R.M."/>
            <person name="Zdobnov E.M."/>
            <person name="James P.J."/>
            <person name="Bagnall N.H."/>
            <person name="Kotze A.C."/>
            <person name="Gibbs R.A."/>
            <person name="Richards S."/>
            <person name="Batterham P."/>
            <person name="Gasser R.B."/>
        </authorList>
    </citation>
    <scope>NUCLEOTIDE SEQUENCE [LARGE SCALE GENOMIC DNA]</scope>
    <source>
        <strain evidence="13 14">LS</strain>
        <tissue evidence="13">Full body</tissue>
    </source>
</reference>